<accession>A0A6J4II47</accession>
<protein>
    <submittedName>
        <fullName evidence="2">Uncharacterized protein</fullName>
    </submittedName>
</protein>
<organism evidence="2">
    <name type="scientific">uncultured Actinomycetospora sp</name>
    <dbReference type="NCBI Taxonomy" id="1135996"/>
    <lineage>
        <taxon>Bacteria</taxon>
        <taxon>Bacillati</taxon>
        <taxon>Actinomycetota</taxon>
        <taxon>Actinomycetes</taxon>
        <taxon>Pseudonocardiales</taxon>
        <taxon>Pseudonocardiaceae</taxon>
        <taxon>Actinomycetospora</taxon>
        <taxon>environmental samples</taxon>
    </lineage>
</organism>
<feature type="non-terminal residue" evidence="2">
    <location>
        <position position="92"/>
    </location>
</feature>
<name>A0A6J4II47_9PSEU</name>
<proteinExistence type="predicted"/>
<feature type="compositionally biased region" description="Basic residues" evidence="1">
    <location>
        <begin position="14"/>
        <end position="37"/>
    </location>
</feature>
<dbReference type="AlphaFoldDB" id="A0A6J4II47"/>
<feature type="region of interest" description="Disordered" evidence="1">
    <location>
        <begin position="1"/>
        <end position="92"/>
    </location>
</feature>
<sequence>EADRAGPSPVADVRRRRRRPRRLRRRVPGRPGRRRPLRCAVPGHRLGLVPGRAAGEPLPVVRHGGRRARGRGRGRSAPPRGPLAFRPPRVRL</sequence>
<dbReference type="EMBL" id="CADCTH010000264">
    <property type="protein sequence ID" value="CAA9251063.1"/>
    <property type="molecule type" value="Genomic_DNA"/>
</dbReference>
<evidence type="ECO:0000313" key="2">
    <source>
        <dbReference type="EMBL" id="CAA9251063.1"/>
    </source>
</evidence>
<feature type="compositionally biased region" description="Low complexity" evidence="1">
    <location>
        <begin position="75"/>
        <end position="84"/>
    </location>
</feature>
<feature type="non-terminal residue" evidence="2">
    <location>
        <position position="1"/>
    </location>
</feature>
<reference evidence="2" key="1">
    <citation type="submission" date="2020-02" db="EMBL/GenBank/DDBJ databases">
        <authorList>
            <person name="Meier V. D."/>
        </authorList>
    </citation>
    <scope>NUCLEOTIDE SEQUENCE</scope>
    <source>
        <strain evidence="2">AVDCRST_MAG54</strain>
    </source>
</reference>
<evidence type="ECO:0000256" key="1">
    <source>
        <dbReference type="SAM" id="MobiDB-lite"/>
    </source>
</evidence>
<gene>
    <name evidence="2" type="ORF">AVDCRST_MAG54-1989</name>
</gene>
<feature type="compositionally biased region" description="Basic residues" evidence="1">
    <location>
        <begin position="63"/>
        <end position="74"/>
    </location>
</feature>